<organism evidence="3 4">
    <name type="scientific">candidate division CPR2 bacterium GW2011_GWC2_39_10</name>
    <dbReference type="NCBI Taxonomy" id="1618345"/>
    <lineage>
        <taxon>Bacteria</taxon>
        <taxon>Bacteria division CPR2</taxon>
    </lineage>
</organism>
<dbReference type="GO" id="GO:0005737">
    <property type="term" value="C:cytoplasm"/>
    <property type="evidence" value="ECO:0007669"/>
    <property type="project" value="TreeGrafter"/>
</dbReference>
<dbReference type="SUPFAM" id="SSF53756">
    <property type="entry name" value="UDP-Glycosyltransferase/glycogen phosphorylase"/>
    <property type="match status" value="2"/>
</dbReference>
<sequence length="598" mass="67575">MKVGEPYVFEASWEVCNKVGGIHTVLESKAELIKAQYGDGYFLVGPYLVGISENQFEEGEVPAILEKVEKELAGTGIKLHFGHWLIDANPQAILIEFTGEMAYINKTKSELWDWYHVDSLGAGFDFDEPVAWSWAVGKLIAAVKKELTSSKILLQCHEWMAGAAILYLEKMASGVSTIFTTHATFLGRSMTYNGIDFYKNIKAIDADQMAAQLGIVPKHSMEKAITLNCTVATTVSNITAMEMEHFYGRKPEIVLPNGLNFEKFPNTEEATFRHIEYKKILKEFLMCYFFPYQTFNLDKTLIYFLCGRYEVRAKGMDLFIDALGILNRKLKSENHDKTIVAFFAVPGGTKGIKPDLVQSKGIYANIKQLLDSEMPDVYGRLLRAAAGEFEISGQSIFKKDLREKTNYKLKAFKRRGNPPVCSHNLQFENDQILSKFADQKLLNLPEDRVKVVLLPVYLDGTDGLLNINIYDFMAGCHLGVFPSAYEPWGYTPLEAGAMSVANVTTDLSGFGLAVDKLGSRKKFPGIYVLPRTKFNYSKEAKDLSGIMYKYSNFNKDERMISRIHSNQLARNFDWKVLVRNYFDAHELAIKNTKIKVKA</sequence>
<evidence type="ECO:0000313" key="4">
    <source>
        <dbReference type="Proteomes" id="UP000034207"/>
    </source>
</evidence>
<dbReference type="PANTHER" id="PTHR10176:SF3">
    <property type="entry name" value="GLYCOGEN [STARCH] SYNTHASE"/>
    <property type="match status" value="1"/>
</dbReference>
<dbReference type="AlphaFoldDB" id="A0A0G0LWK4"/>
<evidence type="ECO:0000256" key="2">
    <source>
        <dbReference type="ARBA" id="ARBA00022679"/>
    </source>
</evidence>
<dbReference type="Gene3D" id="3.40.50.2000">
    <property type="entry name" value="Glycogen Phosphorylase B"/>
    <property type="match status" value="2"/>
</dbReference>
<protein>
    <submittedName>
        <fullName evidence="3">Glycogen synthase</fullName>
    </submittedName>
</protein>
<accession>A0A0G0LWK4</accession>
<dbReference type="PANTHER" id="PTHR10176">
    <property type="entry name" value="GLYCOGEN SYNTHASE"/>
    <property type="match status" value="1"/>
</dbReference>
<evidence type="ECO:0000313" key="3">
    <source>
        <dbReference type="EMBL" id="KKQ95422.1"/>
    </source>
</evidence>
<dbReference type="STRING" id="1618345.UT18_C0001G0009"/>
<dbReference type="InterPro" id="IPR008631">
    <property type="entry name" value="Glycogen_synth"/>
</dbReference>
<proteinExistence type="predicted"/>
<dbReference type="Pfam" id="PF05693">
    <property type="entry name" value="Glycogen_syn"/>
    <property type="match status" value="1"/>
</dbReference>
<dbReference type="GO" id="GO:0005978">
    <property type="term" value="P:glycogen biosynthetic process"/>
    <property type="evidence" value="ECO:0007669"/>
    <property type="project" value="InterPro"/>
</dbReference>
<keyword evidence="2" id="KW-0808">Transferase</keyword>
<dbReference type="Proteomes" id="UP000034207">
    <property type="component" value="Unassembled WGS sequence"/>
</dbReference>
<name>A0A0G0LWK4_UNCC2</name>
<evidence type="ECO:0000256" key="1">
    <source>
        <dbReference type="ARBA" id="ARBA00022676"/>
    </source>
</evidence>
<dbReference type="GO" id="GO:0004373">
    <property type="term" value="F:alpha-1,4-glucan glucosyltransferase (UDP-glucose donor) activity"/>
    <property type="evidence" value="ECO:0007669"/>
    <property type="project" value="InterPro"/>
</dbReference>
<gene>
    <name evidence="3" type="ORF">UT18_C0001G0009</name>
</gene>
<comment type="caution">
    <text evidence="3">The sequence shown here is derived from an EMBL/GenBank/DDBJ whole genome shotgun (WGS) entry which is preliminary data.</text>
</comment>
<reference evidence="3" key="1">
    <citation type="journal article" date="2015" name="Nature">
        <title>rRNA introns, odd ribosomes, and small enigmatic genomes across a large radiation of phyla.</title>
        <authorList>
            <person name="Brown C.T."/>
            <person name="Hug L.A."/>
            <person name="Thomas B.C."/>
            <person name="Sharon I."/>
            <person name="Castelle C.J."/>
            <person name="Singh A."/>
            <person name="Wilkins M.J."/>
            <person name="Williams K.H."/>
            <person name="Banfield J.F."/>
        </authorList>
    </citation>
    <scope>NUCLEOTIDE SEQUENCE [LARGE SCALE GENOMIC DNA]</scope>
</reference>
<keyword evidence="1" id="KW-0328">Glycosyltransferase</keyword>
<dbReference type="EMBL" id="LBVV01000001">
    <property type="protein sequence ID" value="KKQ95422.1"/>
    <property type="molecule type" value="Genomic_DNA"/>
</dbReference>